<protein>
    <recommendedName>
        <fullName evidence="4">Dicarboxylate transport domain-containing protein</fullName>
    </recommendedName>
</protein>
<evidence type="ECO:0008006" key="4">
    <source>
        <dbReference type="Google" id="ProtNLM"/>
    </source>
</evidence>
<dbReference type="RefSeq" id="WP_404544405.1">
    <property type="nucleotide sequence ID" value="NZ_JADIKJ010000002.1"/>
</dbReference>
<accession>A0ABW8JD77</accession>
<evidence type="ECO:0000256" key="1">
    <source>
        <dbReference type="SAM" id="SignalP"/>
    </source>
</evidence>
<comment type="caution">
    <text evidence="2">The sequence shown here is derived from an EMBL/GenBank/DDBJ whole genome shotgun (WGS) entry which is preliminary data.</text>
</comment>
<organism evidence="2 3">
    <name type="scientific">Dyella jejuensis</name>
    <dbReference type="NCBI Taxonomy" id="1432009"/>
    <lineage>
        <taxon>Bacteria</taxon>
        <taxon>Pseudomonadati</taxon>
        <taxon>Pseudomonadota</taxon>
        <taxon>Gammaproteobacteria</taxon>
        <taxon>Lysobacterales</taxon>
        <taxon>Rhodanobacteraceae</taxon>
        <taxon>Dyella</taxon>
    </lineage>
</organism>
<dbReference type="Proteomes" id="UP001620461">
    <property type="component" value="Unassembled WGS sequence"/>
</dbReference>
<name>A0ABW8JD77_9GAMM</name>
<proteinExistence type="predicted"/>
<gene>
    <name evidence="2" type="ORF">ISP15_01680</name>
</gene>
<keyword evidence="3" id="KW-1185">Reference proteome</keyword>
<dbReference type="EMBL" id="JADIKJ010000002">
    <property type="protein sequence ID" value="MFK2899044.1"/>
    <property type="molecule type" value="Genomic_DNA"/>
</dbReference>
<feature type="chain" id="PRO_5047543120" description="Dicarboxylate transport domain-containing protein" evidence="1">
    <location>
        <begin position="26"/>
        <end position="673"/>
    </location>
</feature>
<reference evidence="2 3" key="1">
    <citation type="submission" date="2020-10" db="EMBL/GenBank/DDBJ databases">
        <title>Phylogeny of dyella-like bacteria.</title>
        <authorList>
            <person name="Fu J."/>
        </authorList>
    </citation>
    <scope>NUCLEOTIDE SEQUENCE [LARGE SCALE GENOMIC DNA]</scope>
    <source>
        <strain evidence="2 3">JP1</strain>
    </source>
</reference>
<evidence type="ECO:0000313" key="3">
    <source>
        <dbReference type="Proteomes" id="UP001620461"/>
    </source>
</evidence>
<evidence type="ECO:0000313" key="2">
    <source>
        <dbReference type="EMBL" id="MFK2899044.1"/>
    </source>
</evidence>
<sequence length="673" mass="70882">MFCTSCRLIILYAILVLSWTAPAWADTVVMAKRIDLPGGSLFDVRAKLMPGADPDTLQLSLHAGKADIPSLGWRRIGLALDGNLRRDLQMRWVFSGTLRLIDVPGGALGNAAVNVVVDASANTLQVDADQGPAHIDTAFPLDQPTHAQVNLRSLPAGWVQGLLGTVWTGMRIAGGKLDAELAVDMRNEGFQSSGDFTVSDLKYATPSGTIAGQGLAARARFSLDATSHPAQLALNGGIHGGELQLGPVHAHLPAHDVVLDFDASSERGALNITRLHLDDADALQLDGVLAIDAKGNLQKLKLDRFQARFPAAYDRYGQPWLDSAAVPDLHSAGQLSGHVDYAADNWRSFAFHTDGLDIADSSGLLQANGLRGELDWSAQGDKPATTLAWDHLTLHQLDLGAGQSRWRSHGGGLILQSPLDLSLLKGQVRLSALAWYPAAPKSERLNVAASVAGIDMAALDQTLGWTPFAGTLDGTISSVQWTGDRYALDGALTIKAFNGTAVLGQLAVQQPLSADAVLMGNLTLHRLDLAALTSTFNFGDMTGQLDGSINGLQLAGGGPVAFQAALLAQGGGKISLRAANNLSVLTGGSPVNGLQGAVLKLFKAASYKRIGLNSNLHDGVCSMSGLATDANGYTVVEGSGLPYLRVVGNQSRIEWPQLLHRLKAAVQGATAER</sequence>
<keyword evidence="1" id="KW-0732">Signal</keyword>
<feature type="signal peptide" evidence="1">
    <location>
        <begin position="1"/>
        <end position="25"/>
    </location>
</feature>